<dbReference type="PANTHER" id="PTHR35129:SF1">
    <property type="entry name" value="GUANINE NUCLEOTIDE-BINDING PROTEIN SUBUNIT GAMMA 1"/>
    <property type="match status" value="1"/>
</dbReference>
<comment type="subcellular location">
    <subcellularLocation>
        <location evidence="1">Cell membrane</location>
    </subcellularLocation>
</comment>
<keyword evidence="10" id="KW-1185">Reference proteome</keyword>
<feature type="domain" description="G protein gamma" evidence="8">
    <location>
        <begin position="29"/>
        <end position="103"/>
    </location>
</feature>
<accession>A0AAQ3KZI6</accession>
<dbReference type="GO" id="GO:0005886">
    <property type="term" value="C:plasma membrane"/>
    <property type="evidence" value="ECO:0007669"/>
    <property type="project" value="UniProtKB-SubCell"/>
</dbReference>
<evidence type="ECO:0000313" key="10">
    <source>
        <dbReference type="Proteomes" id="UP001327560"/>
    </source>
</evidence>
<dbReference type="AlphaFoldDB" id="A0AAQ3KZI6"/>
<evidence type="ECO:0000313" key="9">
    <source>
        <dbReference type="EMBL" id="WOL15266.1"/>
    </source>
</evidence>
<dbReference type="Pfam" id="PF00631">
    <property type="entry name" value="G-gamma"/>
    <property type="match status" value="1"/>
</dbReference>
<keyword evidence="2" id="KW-1003">Cell membrane</keyword>
<evidence type="ECO:0000259" key="8">
    <source>
        <dbReference type="SMART" id="SM01224"/>
    </source>
</evidence>
<feature type="coiled-coil region" evidence="6">
    <location>
        <begin position="25"/>
        <end position="69"/>
    </location>
</feature>
<dbReference type="InterPro" id="IPR045878">
    <property type="entry name" value="GG1/2"/>
</dbReference>
<keyword evidence="3 6" id="KW-0175">Coiled coil</keyword>
<keyword evidence="5" id="KW-0807">Transducer</keyword>
<dbReference type="GO" id="GO:0007186">
    <property type="term" value="P:G protein-coupled receptor signaling pathway"/>
    <property type="evidence" value="ECO:0007669"/>
    <property type="project" value="InterPro"/>
</dbReference>
<evidence type="ECO:0000256" key="7">
    <source>
        <dbReference type="SAM" id="MobiDB-lite"/>
    </source>
</evidence>
<evidence type="ECO:0000256" key="3">
    <source>
        <dbReference type="ARBA" id="ARBA00023054"/>
    </source>
</evidence>
<keyword evidence="4" id="KW-0472">Membrane</keyword>
<dbReference type="Proteomes" id="UP001327560">
    <property type="component" value="Chromosome 7"/>
</dbReference>
<feature type="compositionally biased region" description="Basic and acidic residues" evidence="7">
    <location>
        <begin position="12"/>
        <end position="24"/>
    </location>
</feature>
<evidence type="ECO:0000256" key="6">
    <source>
        <dbReference type="SAM" id="Coils"/>
    </source>
</evidence>
<gene>
    <name evidence="9" type="ORF">Cni_G24047</name>
</gene>
<sequence length="103" mass="11960">MQSNRVDAATEIDYKAPDTSDTRGRHRISAELKRLEQEARFLEEELEELEKTEKVSTALQELLLQVENRRDPLLPETTGPANPSWDCWFEGPQNMQGCRCWIL</sequence>
<dbReference type="SMART" id="SM01224">
    <property type="entry name" value="G_gamma"/>
    <property type="match status" value="1"/>
</dbReference>
<evidence type="ECO:0000256" key="5">
    <source>
        <dbReference type="ARBA" id="ARBA00023224"/>
    </source>
</evidence>
<dbReference type="PANTHER" id="PTHR35129">
    <property type="entry name" value="GUANINE NUCLEOTIDE-BINDING PROTEIN SUBUNIT GAMMA 1"/>
    <property type="match status" value="1"/>
</dbReference>
<feature type="region of interest" description="Disordered" evidence="7">
    <location>
        <begin position="1"/>
        <end position="24"/>
    </location>
</feature>
<evidence type="ECO:0000256" key="2">
    <source>
        <dbReference type="ARBA" id="ARBA00022475"/>
    </source>
</evidence>
<dbReference type="InterPro" id="IPR015898">
    <property type="entry name" value="G-protein_gamma-like_dom"/>
</dbReference>
<name>A0AAQ3KZI6_9LILI</name>
<dbReference type="EMBL" id="CP136896">
    <property type="protein sequence ID" value="WOL15266.1"/>
    <property type="molecule type" value="Genomic_DNA"/>
</dbReference>
<organism evidence="9 10">
    <name type="scientific">Canna indica</name>
    <name type="common">Indian-shot</name>
    <dbReference type="NCBI Taxonomy" id="4628"/>
    <lineage>
        <taxon>Eukaryota</taxon>
        <taxon>Viridiplantae</taxon>
        <taxon>Streptophyta</taxon>
        <taxon>Embryophyta</taxon>
        <taxon>Tracheophyta</taxon>
        <taxon>Spermatophyta</taxon>
        <taxon>Magnoliopsida</taxon>
        <taxon>Liliopsida</taxon>
        <taxon>Zingiberales</taxon>
        <taxon>Cannaceae</taxon>
        <taxon>Canna</taxon>
    </lineage>
</organism>
<reference evidence="9 10" key="1">
    <citation type="submission" date="2023-10" db="EMBL/GenBank/DDBJ databases">
        <title>Chromosome-scale genome assembly provides insights into flower coloration mechanisms of Canna indica.</title>
        <authorList>
            <person name="Li C."/>
        </authorList>
    </citation>
    <scope>NUCLEOTIDE SEQUENCE [LARGE SCALE GENOMIC DNA]</scope>
    <source>
        <tissue evidence="9">Flower</tissue>
    </source>
</reference>
<evidence type="ECO:0000256" key="4">
    <source>
        <dbReference type="ARBA" id="ARBA00023136"/>
    </source>
</evidence>
<protein>
    <submittedName>
        <fullName evidence="9">Guanine nucleotide-binding protein subunit gamma 1-like</fullName>
    </submittedName>
</protein>
<proteinExistence type="predicted"/>
<evidence type="ECO:0000256" key="1">
    <source>
        <dbReference type="ARBA" id="ARBA00004236"/>
    </source>
</evidence>